<keyword evidence="2" id="KW-1185">Reference proteome</keyword>
<dbReference type="AlphaFoldDB" id="A0A2A4CUQ0"/>
<proteinExistence type="predicted"/>
<evidence type="ECO:0000313" key="1">
    <source>
        <dbReference type="EMBL" id="PCD77869.1"/>
    </source>
</evidence>
<organism evidence="1 2">
    <name type="scientific">Pseudothioclava arenosa</name>
    <dbReference type="NCBI Taxonomy" id="1795308"/>
    <lineage>
        <taxon>Bacteria</taxon>
        <taxon>Pseudomonadati</taxon>
        <taxon>Pseudomonadota</taxon>
        <taxon>Alphaproteobacteria</taxon>
        <taxon>Rhodobacterales</taxon>
        <taxon>Paracoccaceae</taxon>
        <taxon>Pseudothioclava</taxon>
    </lineage>
</organism>
<evidence type="ECO:0000313" key="2">
    <source>
        <dbReference type="Proteomes" id="UP000243507"/>
    </source>
</evidence>
<comment type="caution">
    <text evidence="1">The sequence shown here is derived from an EMBL/GenBank/DDBJ whole genome shotgun (WGS) entry which is preliminary data.</text>
</comment>
<dbReference type="Proteomes" id="UP000243507">
    <property type="component" value="Unassembled WGS sequence"/>
</dbReference>
<protein>
    <recommendedName>
        <fullName evidence="3">Antifreeze protein</fullName>
    </recommendedName>
</protein>
<dbReference type="EMBL" id="NTJD01000001">
    <property type="protein sequence ID" value="PCD77869.1"/>
    <property type="molecule type" value="Genomic_DNA"/>
</dbReference>
<evidence type="ECO:0008006" key="3">
    <source>
        <dbReference type="Google" id="ProtNLM"/>
    </source>
</evidence>
<reference evidence="1 2" key="1">
    <citation type="submission" date="2017-09" db="EMBL/GenBank/DDBJ databases">
        <title>A multilocus sequence analysis scheme for characterization of bacteria in the genus Thioclava.</title>
        <authorList>
            <person name="Liu Y."/>
            <person name="Shao Z."/>
        </authorList>
    </citation>
    <scope>NUCLEOTIDE SEQUENCE [LARGE SCALE GENOMIC DNA]</scope>
    <source>
        <strain evidence="1 2">CAU 1312</strain>
    </source>
</reference>
<gene>
    <name evidence="1" type="ORF">CLN94_00680</name>
</gene>
<name>A0A2A4CUQ0_9RHOB</name>
<sequence>METGMIDPFAPLRVALEAAQIGVDSSLVVAMRVAGMMGLWETDPGEVTRMVAEKPYAVQESFWAAMTAAQRGEAPDRVMSAGMEPILIRTTDNVQRLGQQGPRWL</sequence>
<accession>A0A2A4CUQ0</accession>